<comment type="caution">
    <text evidence="1">The sequence shown here is derived from an EMBL/GenBank/DDBJ whole genome shotgun (WGS) entry which is preliminary data.</text>
</comment>
<dbReference type="EMBL" id="JBHSAY010000001">
    <property type="protein sequence ID" value="MFC4129040.1"/>
    <property type="molecule type" value="Genomic_DNA"/>
</dbReference>
<proteinExistence type="predicted"/>
<reference evidence="2" key="1">
    <citation type="journal article" date="2019" name="Int. J. Syst. Evol. Microbiol.">
        <title>The Global Catalogue of Microorganisms (GCM) 10K type strain sequencing project: providing services to taxonomists for standard genome sequencing and annotation.</title>
        <authorList>
            <consortium name="The Broad Institute Genomics Platform"/>
            <consortium name="The Broad Institute Genome Sequencing Center for Infectious Disease"/>
            <person name="Wu L."/>
            <person name="Ma J."/>
        </authorList>
    </citation>
    <scope>NUCLEOTIDE SEQUENCE [LARGE SCALE GENOMIC DNA]</scope>
    <source>
        <strain evidence="2">CGMCC 4.7289</strain>
    </source>
</reference>
<dbReference type="Proteomes" id="UP001595816">
    <property type="component" value="Unassembled WGS sequence"/>
</dbReference>
<keyword evidence="2" id="KW-1185">Reference proteome</keyword>
<evidence type="ECO:0000313" key="2">
    <source>
        <dbReference type="Proteomes" id="UP001595816"/>
    </source>
</evidence>
<gene>
    <name evidence="1" type="ORF">ACFOZ4_00230</name>
</gene>
<dbReference type="RefSeq" id="WP_253754066.1">
    <property type="nucleotide sequence ID" value="NZ_JAMZDZ010000001.1"/>
</dbReference>
<evidence type="ECO:0000313" key="1">
    <source>
        <dbReference type="EMBL" id="MFC4129040.1"/>
    </source>
</evidence>
<organism evidence="1 2">
    <name type="scientific">Hamadaea flava</name>
    <dbReference type="NCBI Taxonomy" id="1742688"/>
    <lineage>
        <taxon>Bacteria</taxon>
        <taxon>Bacillati</taxon>
        <taxon>Actinomycetota</taxon>
        <taxon>Actinomycetes</taxon>
        <taxon>Micromonosporales</taxon>
        <taxon>Micromonosporaceae</taxon>
        <taxon>Hamadaea</taxon>
    </lineage>
</organism>
<protein>
    <submittedName>
        <fullName evidence="1">Uncharacterized protein</fullName>
    </submittedName>
</protein>
<accession>A0ABV8LEA5</accession>
<sequence length="147" mass="15958">MLKPAWYLADLDFYGETRAVPTPAFLPGGLPELLSGDEQPLTPARVIQSLRIAVAAVEHVHDATGHTVQLLRKPEDTRRVLLGVNLLAAHLAQLLPGLADHVDRQLPENHGRPAGPELRQAAAMAEQVAAHASEAELALRAVEERQR</sequence>
<name>A0ABV8LEA5_9ACTN</name>